<protein>
    <recommendedName>
        <fullName evidence="4">DUF1772 domain-containing protein</fullName>
    </recommendedName>
</protein>
<feature type="transmembrane region" description="Helical" evidence="1">
    <location>
        <begin position="12"/>
        <end position="36"/>
    </location>
</feature>
<name>A0A2H3NKJ8_9BACT</name>
<evidence type="ECO:0008006" key="4">
    <source>
        <dbReference type="Google" id="ProtNLM"/>
    </source>
</evidence>
<sequence length="152" mass="16748">MPNALHPATLLLVHAGATWTMVGVIWVMQLVHYPLFAQVGPETYATYQALHMQRITWIVGPVMLVELATAGLLAAGYAALVPSAQVWTGLGLLALIWVSTGLVQAPLHGMLTSGFDAYTHTWLVRSNWLRTIAWTLRGILALWMLAFLFRTP</sequence>
<keyword evidence="3" id="KW-1185">Reference proteome</keyword>
<comment type="caution">
    <text evidence="2">The sequence shown here is derived from an EMBL/GenBank/DDBJ whole genome shotgun (WGS) entry which is preliminary data.</text>
</comment>
<dbReference type="RefSeq" id="WP_098062423.1">
    <property type="nucleotide sequence ID" value="NZ_PDEP01000008.1"/>
</dbReference>
<feature type="transmembrane region" description="Helical" evidence="1">
    <location>
        <begin position="86"/>
        <end position="107"/>
    </location>
</feature>
<organism evidence="2 3">
    <name type="scientific">Longimonas halophila</name>
    <dbReference type="NCBI Taxonomy" id="1469170"/>
    <lineage>
        <taxon>Bacteria</taxon>
        <taxon>Pseudomonadati</taxon>
        <taxon>Rhodothermota</taxon>
        <taxon>Rhodothermia</taxon>
        <taxon>Rhodothermales</taxon>
        <taxon>Salisaetaceae</taxon>
        <taxon>Longimonas</taxon>
    </lineage>
</organism>
<keyword evidence="1" id="KW-0812">Transmembrane</keyword>
<gene>
    <name evidence="2" type="ORF">CRI93_09630</name>
</gene>
<keyword evidence="1" id="KW-1133">Transmembrane helix</keyword>
<evidence type="ECO:0000256" key="1">
    <source>
        <dbReference type="SAM" id="Phobius"/>
    </source>
</evidence>
<evidence type="ECO:0000313" key="2">
    <source>
        <dbReference type="EMBL" id="PEN06530.1"/>
    </source>
</evidence>
<evidence type="ECO:0000313" key="3">
    <source>
        <dbReference type="Proteomes" id="UP000221024"/>
    </source>
</evidence>
<accession>A0A2H3NKJ8</accession>
<feature type="transmembrane region" description="Helical" evidence="1">
    <location>
        <begin position="57"/>
        <end position="80"/>
    </location>
</feature>
<keyword evidence="1" id="KW-0472">Membrane</keyword>
<proteinExistence type="predicted"/>
<feature type="transmembrane region" description="Helical" evidence="1">
    <location>
        <begin position="128"/>
        <end position="149"/>
    </location>
</feature>
<reference evidence="2 3" key="1">
    <citation type="submission" date="2017-10" db="EMBL/GenBank/DDBJ databases">
        <title>Draft genome of Longimonas halophila.</title>
        <authorList>
            <person name="Goh K.M."/>
            <person name="Shamsir M.S."/>
            <person name="Lim S.W."/>
        </authorList>
    </citation>
    <scope>NUCLEOTIDE SEQUENCE [LARGE SCALE GENOMIC DNA]</scope>
    <source>
        <strain evidence="2 3">KCTC 42399</strain>
    </source>
</reference>
<dbReference type="AlphaFoldDB" id="A0A2H3NKJ8"/>
<dbReference type="Proteomes" id="UP000221024">
    <property type="component" value="Unassembled WGS sequence"/>
</dbReference>
<dbReference type="EMBL" id="PDEP01000008">
    <property type="protein sequence ID" value="PEN06530.1"/>
    <property type="molecule type" value="Genomic_DNA"/>
</dbReference>
<dbReference type="OrthoDB" id="883418at2"/>